<dbReference type="SUPFAM" id="SSF46785">
    <property type="entry name" value="Winged helix' DNA-binding domain"/>
    <property type="match status" value="1"/>
</dbReference>
<dbReference type="SMART" id="SM00347">
    <property type="entry name" value="HTH_MARR"/>
    <property type="match status" value="1"/>
</dbReference>
<reference evidence="2 3" key="1">
    <citation type="submission" date="2019-02" db="EMBL/GenBank/DDBJ databases">
        <title>Deep-cultivation of Planctomycetes and their phenomic and genomic characterization uncovers novel biology.</title>
        <authorList>
            <person name="Wiegand S."/>
            <person name="Jogler M."/>
            <person name="Boedeker C."/>
            <person name="Pinto D."/>
            <person name="Vollmers J."/>
            <person name="Rivas-Marin E."/>
            <person name="Kohn T."/>
            <person name="Peeters S.H."/>
            <person name="Heuer A."/>
            <person name="Rast P."/>
            <person name="Oberbeckmann S."/>
            <person name="Bunk B."/>
            <person name="Jeske O."/>
            <person name="Meyerdierks A."/>
            <person name="Storesund J.E."/>
            <person name="Kallscheuer N."/>
            <person name="Luecker S."/>
            <person name="Lage O.M."/>
            <person name="Pohl T."/>
            <person name="Merkel B.J."/>
            <person name="Hornburger P."/>
            <person name="Mueller R.-W."/>
            <person name="Bruemmer F."/>
            <person name="Labrenz M."/>
            <person name="Spormann A.M."/>
            <person name="Op den Camp H."/>
            <person name="Overmann J."/>
            <person name="Amann R."/>
            <person name="Jetten M.S.M."/>
            <person name="Mascher T."/>
            <person name="Medema M.H."/>
            <person name="Devos D.P."/>
            <person name="Kaster A.-K."/>
            <person name="Ovreas L."/>
            <person name="Rohde M."/>
            <person name="Galperin M.Y."/>
            <person name="Jogler C."/>
        </authorList>
    </citation>
    <scope>NUCLEOTIDE SEQUENCE [LARGE SCALE GENOMIC DNA]</scope>
    <source>
        <strain evidence="2 3">ElP</strain>
    </source>
</reference>
<evidence type="ECO:0000259" key="1">
    <source>
        <dbReference type="PROSITE" id="PS50995"/>
    </source>
</evidence>
<name>A0A518GXL4_9BACT</name>
<dbReference type="InterPro" id="IPR039422">
    <property type="entry name" value="MarR/SlyA-like"/>
</dbReference>
<dbReference type="AlphaFoldDB" id="A0A518GXL4"/>
<evidence type="ECO:0000313" key="3">
    <source>
        <dbReference type="Proteomes" id="UP000317835"/>
    </source>
</evidence>
<dbReference type="Proteomes" id="UP000317835">
    <property type="component" value="Chromosome"/>
</dbReference>
<dbReference type="PRINTS" id="PR00598">
    <property type="entry name" value="HTHMARR"/>
</dbReference>
<evidence type="ECO:0000313" key="2">
    <source>
        <dbReference type="EMBL" id="QDV33336.1"/>
    </source>
</evidence>
<dbReference type="InterPro" id="IPR036390">
    <property type="entry name" value="WH_DNA-bd_sf"/>
</dbReference>
<dbReference type="PROSITE" id="PS50995">
    <property type="entry name" value="HTH_MARR_2"/>
    <property type="match status" value="1"/>
</dbReference>
<gene>
    <name evidence="2" type="primary">badR_1</name>
    <name evidence="2" type="ORF">ElP_12070</name>
</gene>
<proteinExistence type="predicted"/>
<sequence>MPPGLPALLHPVDVWTAEPIASRRAGWPVLLTGSCEFVRILSMPKKSAEGDAFTELVLEVFRLNGLLLAAGDRMAGPSGLTSARWQVLGVVDHAPVSVAHVSRIMGLTRQSVQTTADALERDGFVEYRDNPHHRRAKLIALTEKGRIALRQVEARQAIWADRTGKAVGEEALRTAVEGLRRARQRLEEGSAGSTRMPGREP</sequence>
<protein>
    <submittedName>
        <fullName evidence="2">Transcriptional activatory protein BadR</fullName>
    </submittedName>
</protein>
<dbReference type="GO" id="GO:0006950">
    <property type="term" value="P:response to stress"/>
    <property type="evidence" value="ECO:0007669"/>
    <property type="project" value="TreeGrafter"/>
</dbReference>
<dbReference type="EMBL" id="CP036426">
    <property type="protein sequence ID" value="QDV33336.1"/>
    <property type="molecule type" value="Genomic_DNA"/>
</dbReference>
<dbReference type="KEGG" id="tpla:ElP_12070"/>
<dbReference type="Gene3D" id="1.10.10.10">
    <property type="entry name" value="Winged helix-like DNA-binding domain superfamily/Winged helix DNA-binding domain"/>
    <property type="match status" value="1"/>
</dbReference>
<dbReference type="GO" id="GO:0003700">
    <property type="term" value="F:DNA-binding transcription factor activity"/>
    <property type="evidence" value="ECO:0007669"/>
    <property type="project" value="InterPro"/>
</dbReference>
<dbReference type="InterPro" id="IPR000835">
    <property type="entry name" value="HTH_MarR-typ"/>
</dbReference>
<feature type="domain" description="HTH marR-type" evidence="1">
    <location>
        <begin position="53"/>
        <end position="188"/>
    </location>
</feature>
<organism evidence="2 3">
    <name type="scientific">Tautonia plasticadhaerens</name>
    <dbReference type="NCBI Taxonomy" id="2527974"/>
    <lineage>
        <taxon>Bacteria</taxon>
        <taxon>Pseudomonadati</taxon>
        <taxon>Planctomycetota</taxon>
        <taxon>Planctomycetia</taxon>
        <taxon>Isosphaerales</taxon>
        <taxon>Isosphaeraceae</taxon>
        <taxon>Tautonia</taxon>
    </lineage>
</organism>
<keyword evidence="3" id="KW-1185">Reference proteome</keyword>
<dbReference type="Pfam" id="PF12802">
    <property type="entry name" value="MarR_2"/>
    <property type="match status" value="1"/>
</dbReference>
<dbReference type="InterPro" id="IPR036388">
    <property type="entry name" value="WH-like_DNA-bd_sf"/>
</dbReference>
<accession>A0A518GXL4</accession>
<dbReference type="PANTHER" id="PTHR33164">
    <property type="entry name" value="TRANSCRIPTIONAL REGULATOR, MARR FAMILY"/>
    <property type="match status" value="1"/>
</dbReference>
<dbReference type="PANTHER" id="PTHR33164:SF43">
    <property type="entry name" value="HTH-TYPE TRANSCRIPTIONAL REPRESSOR YETL"/>
    <property type="match status" value="1"/>
</dbReference>